<organism evidence="1 2">
    <name type="scientific">Nocardioides faecalis</name>
    <dbReference type="NCBI Taxonomy" id="2803858"/>
    <lineage>
        <taxon>Bacteria</taxon>
        <taxon>Bacillati</taxon>
        <taxon>Actinomycetota</taxon>
        <taxon>Actinomycetes</taxon>
        <taxon>Propionibacteriales</taxon>
        <taxon>Nocardioidaceae</taxon>
        <taxon>Nocardioides</taxon>
    </lineage>
</organism>
<sequence length="46" mass="5352">MKLLQAHARRLDHAERRWLAEARDRLLSRRGGAGDTNIPTTTEVRR</sequence>
<evidence type="ECO:0000313" key="2">
    <source>
        <dbReference type="Proteomes" id="UP000663791"/>
    </source>
</evidence>
<reference evidence="1" key="1">
    <citation type="submission" date="2021-01" db="EMBL/GenBank/DDBJ databases">
        <title>Novel species in genus Nocardioides.</title>
        <authorList>
            <person name="Zhang G."/>
        </authorList>
    </citation>
    <scope>NUCLEOTIDE SEQUENCE</scope>
    <source>
        <strain evidence="1">Zg-536</strain>
    </source>
</reference>
<dbReference type="EMBL" id="JAERTX010000006">
    <property type="protein sequence ID" value="MBM9459860.1"/>
    <property type="molecule type" value="Genomic_DNA"/>
</dbReference>
<dbReference type="AlphaFoldDB" id="A0A938Y5Y6"/>
<keyword evidence="2" id="KW-1185">Reference proteome</keyword>
<dbReference type="RefSeq" id="WP_205291175.1">
    <property type="nucleotide sequence ID" value="NZ_CP074406.1"/>
</dbReference>
<proteinExistence type="predicted"/>
<protein>
    <submittedName>
        <fullName evidence="1">Uncharacterized protein</fullName>
    </submittedName>
</protein>
<evidence type="ECO:0000313" key="1">
    <source>
        <dbReference type="EMBL" id="MBM9459860.1"/>
    </source>
</evidence>
<dbReference type="Proteomes" id="UP000663791">
    <property type="component" value="Unassembled WGS sequence"/>
</dbReference>
<comment type="caution">
    <text evidence="1">The sequence shown here is derived from an EMBL/GenBank/DDBJ whole genome shotgun (WGS) entry which is preliminary data.</text>
</comment>
<gene>
    <name evidence="1" type="ORF">JK386_08075</name>
</gene>
<name>A0A938Y5Y6_9ACTN</name>
<accession>A0A938Y5Y6</accession>